<evidence type="ECO:0000259" key="2">
    <source>
        <dbReference type="Pfam" id="PF00135"/>
    </source>
</evidence>
<gene>
    <name evidence="3" type="ORF">BASA50_005534</name>
</gene>
<dbReference type="Gene3D" id="3.40.50.1820">
    <property type="entry name" value="alpha/beta hydrolase"/>
    <property type="match status" value="1"/>
</dbReference>
<protein>
    <recommendedName>
        <fullName evidence="2">Carboxylesterase type B domain-containing protein</fullName>
    </recommendedName>
</protein>
<evidence type="ECO:0000313" key="4">
    <source>
        <dbReference type="Proteomes" id="UP001648503"/>
    </source>
</evidence>
<sequence length="644" mass="68658">MISSKNALLSILVALVSQSALALPQTSVAAPNKLTGSSGDLAKTTSLLAKLSQGTFQGKLTEDFQTVSFLGVPYAAPPVGPLRFKFPKPPLKTPHGKVFDATKYGNACMQVDDPAKNSVPPGTVVTPPPPVLPNFNRSEDCLNLNVYVPVGTLPGNTKGNRQQGPKGGLPVMVYIHGGSFLTGYNADPLFNGEYFLKSVAKDRKVIIVVPNYRLGVFGFIASSQVQEDGGLNAGLADQRAAFEWVHKNIARFGGDPNRVTAWGESAGAMSVTALLLDTPALSKASPPPPYHRAIIESGALMQMITTPSISQPAFDNIVNATGCNATTGASVSPLDCLRALDATKLIVEATKLKIPFAPCVDGLFFQTQPSLSLAPKTINKAPIMLISNTNEGTGLLDPSYATSLESAAQFQNGTFYFLNSTSMEHLQTLYPLTDPASTNSSTLKLLYEIADPFGDLWFQCPMFDLAEYASSPSTSKTSSTNPELVYKARFDISPTVYLTPELKTQFGDKGAFHTAELPFVWGHSPLLNTTNGEVEVSHKMVNTLADFAYGCGSETGNSRGKSDECFRTLGGATAWPTYTSNNSKCVGGVKGETCSNKTTGQQLVWQLGGSHVESLPTSVKEKCDFWRSEIAQTIARGGIVSPVL</sequence>
<feature type="signal peptide" evidence="1">
    <location>
        <begin position="1"/>
        <end position="22"/>
    </location>
</feature>
<name>A0ABQ8FCB5_9FUNG</name>
<dbReference type="SUPFAM" id="SSF53474">
    <property type="entry name" value="alpha/beta-Hydrolases"/>
    <property type="match status" value="1"/>
</dbReference>
<dbReference type="Pfam" id="PF00135">
    <property type="entry name" value="COesterase"/>
    <property type="match status" value="1"/>
</dbReference>
<organism evidence="3 4">
    <name type="scientific">Batrachochytrium salamandrivorans</name>
    <dbReference type="NCBI Taxonomy" id="1357716"/>
    <lineage>
        <taxon>Eukaryota</taxon>
        <taxon>Fungi</taxon>
        <taxon>Fungi incertae sedis</taxon>
        <taxon>Chytridiomycota</taxon>
        <taxon>Chytridiomycota incertae sedis</taxon>
        <taxon>Chytridiomycetes</taxon>
        <taxon>Rhizophydiales</taxon>
        <taxon>Rhizophydiales incertae sedis</taxon>
        <taxon>Batrachochytrium</taxon>
    </lineage>
</organism>
<feature type="domain" description="Carboxylesterase type B" evidence="2">
    <location>
        <begin position="49"/>
        <end position="586"/>
    </location>
</feature>
<proteinExistence type="predicted"/>
<reference evidence="3 4" key="1">
    <citation type="submission" date="2021-02" db="EMBL/GenBank/DDBJ databases">
        <title>Variation within the Batrachochytrium salamandrivorans European outbreak.</title>
        <authorList>
            <person name="Kelly M."/>
            <person name="Pasmans F."/>
            <person name="Shea T.P."/>
            <person name="Munoz J.F."/>
            <person name="Carranza S."/>
            <person name="Cuomo C.A."/>
            <person name="Martel A."/>
        </authorList>
    </citation>
    <scope>NUCLEOTIDE SEQUENCE [LARGE SCALE GENOMIC DNA]</scope>
    <source>
        <strain evidence="3 4">AMFP18/2</strain>
    </source>
</reference>
<dbReference type="EMBL" id="JAFCIX010000271">
    <property type="protein sequence ID" value="KAH6595807.1"/>
    <property type="molecule type" value="Genomic_DNA"/>
</dbReference>
<keyword evidence="1" id="KW-0732">Signal</keyword>
<evidence type="ECO:0000256" key="1">
    <source>
        <dbReference type="SAM" id="SignalP"/>
    </source>
</evidence>
<keyword evidence="4" id="KW-1185">Reference proteome</keyword>
<dbReference type="InterPro" id="IPR050309">
    <property type="entry name" value="Type-B_Carboxylest/Lipase"/>
</dbReference>
<dbReference type="InterPro" id="IPR029058">
    <property type="entry name" value="AB_hydrolase_fold"/>
</dbReference>
<accession>A0ABQ8FCB5</accession>
<dbReference type="InterPro" id="IPR002018">
    <property type="entry name" value="CarbesteraseB"/>
</dbReference>
<comment type="caution">
    <text evidence="3">The sequence shown here is derived from an EMBL/GenBank/DDBJ whole genome shotgun (WGS) entry which is preliminary data.</text>
</comment>
<feature type="chain" id="PRO_5046930191" description="Carboxylesterase type B domain-containing protein" evidence="1">
    <location>
        <begin position="23"/>
        <end position="644"/>
    </location>
</feature>
<evidence type="ECO:0000313" key="3">
    <source>
        <dbReference type="EMBL" id="KAH6595807.1"/>
    </source>
</evidence>
<dbReference type="PANTHER" id="PTHR11559">
    <property type="entry name" value="CARBOXYLESTERASE"/>
    <property type="match status" value="1"/>
</dbReference>
<dbReference type="Proteomes" id="UP001648503">
    <property type="component" value="Unassembled WGS sequence"/>
</dbReference>